<organism evidence="8 9">
    <name type="scientific">Paraoerskovia sediminicola</name>
    <dbReference type="NCBI Taxonomy" id="1138587"/>
    <lineage>
        <taxon>Bacteria</taxon>
        <taxon>Bacillati</taxon>
        <taxon>Actinomycetota</taxon>
        <taxon>Actinomycetes</taxon>
        <taxon>Micrococcales</taxon>
        <taxon>Cellulomonadaceae</taxon>
        <taxon>Paraoerskovia</taxon>
    </lineage>
</organism>
<dbReference type="CDD" id="cd09874">
    <property type="entry name" value="PIN_MT3492-like"/>
    <property type="match status" value="1"/>
</dbReference>
<protein>
    <recommendedName>
        <fullName evidence="6">Ribonuclease VapC</fullName>
        <shortName evidence="6">RNase VapC</shortName>
        <ecNumber evidence="6">3.1.-.-</ecNumber>
    </recommendedName>
    <alternativeName>
        <fullName evidence="6">Toxin VapC</fullName>
    </alternativeName>
</protein>
<dbReference type="EC" id="3.1.-.-" evidence="6"/>
<dbReference type="InterPro" id="IPR029060">
    <property type="entry name" value="PIN-like_dom_sf"/>
</dbReference>
<dbReference type="Proteomes" id="UP001321475">
    <property type="component" value="Chromosome"/>
</dbReference>
<sequence>MALVYLDASALVHLCVPGSGSRLAAALWNRADVVSTSRIADLEVRAALAAGLRSGALDPETHASAVTTWTGLWPAVHVVEATAEVAAVAADLVVRSPVALRAGDALHVASALAVRHDDTVVAAWDEQVAGAARAEGLVVVP</sequence>
<accession>A0ABM8G358</accession>
<evidence type="ECO:0000256" key="6">
    <source>
        <dbReference type="HAMAP-Rule" id="MF_00265"/>
    </source>
</evidence>
<dbReference type="Gene3D" id="3.40.50.1010">
    <property type="entry name" value="5'-nuclease"/>
    <property type="match status" value="1"/>
</dbReference>
<reference evidence="9" key="1">
    <citation type="journal article" date="2019" name="Int. J. Syst. Evol. Microbiol.">
        <title>The Global Catalogue of Microorganisms (GCM) 10K type strain sequencing project: providing services to taxonomists for standard genome sequencing and annotation.</title>
        <authorList>
            <consortium name="The Broad Institute Genomics Platform"/>
            <consortium name="The Broad Institute Genome Sequencing Center for Infectious Disease"/>
            <person name="Wu L."/>
            <person name="Ma J."/>
        </authorList>
    </citation>
    <scope>NUCLEOTIDE SEQUENCE [LARGE SCALE GENOMIC DNA]</scope>
    <source>
        <strain evidence="9">NBRC 108565</strain>
    </source>
</reference>
<evidence type="ECO:0000313" key="9">
    <source>
        <dbReference type="Proteomes" id="UP001321475"/>
    </source>
</evidence>
<keyword evidence="9" id="KW-1185">Reference proteome</keyword>
<evidence type="ECO:0000256" key="4">
    <source>
        <dbReference type="ARBA" id="ARBA00022801"/>
    </source>
</evidence>
<name>A0ABM8G358_9CELL</name>
<dbReference type="EMBL" id="AP027729">
    <property type="protein sequence ID" value="BDZ42568.1"/>
    <property type="molecule type" value="Genomic_DNA"/>
</dbReference>
<evidence type="ECO:0000256" key="5">
    <source>
        <dbReference type="ARBA" id="ARBA00022842"/>
    </source>
</evidence>
<dbReference type="HAMAP" id="MF_00265">
    <property type="entry name" value="VapC_Nob1"/>
    <property type="match status" value="1"/>
</dbReference>
<feature type="domain" description="PIN" evidence="7">
    <location>
        <begin position="4"/>
        <end position="126"/>
    </location>
</feature>
<feature type="binding site" evidence="6">
    <location>
        <position position="104"/>
    </location>
    <ligand>
        <name>Mg(2+)</name>
        <dbReference type="ChEBI" id="CHEBI:18420"/>
    </ligand>
</feature>
<feature type="binding site" evidence="6">
    <location>
        <position position="7"/>
    </location>
    <ligand>
        <name>Mg(2+)</name>
        <dbReference type="ChEBI" id="CHEBI:18420"/>
    </ligand>
</feature>
<keyword evidence="6" id="KW-0800">Toxin</keyword>
<comment type="cofactor">
    <cofactor evidence="6">
        <name>Mg(2+)</name>
        <dbReference type="ChEBI" id="CHEBI:18420"/>
    </cofactor>
</comment>
<comment type="similarity">
    <text evidence="6">Belongs to the PINc/VapC protein family.</text>
</comment>
<dbReference type="SUPFAM" id="SSF88723">
    <property type="entry name" value="PIN domain-like"/>
    <property type="match status" value="1"/>
</dbReference>
<comment type="function">
    <text evidence="6">Toxic component of a toxin-antitoxin (TA) system. An RNase.</text>
</comment>
<evidence type="ECO:0000313" key="8">
    <source>
        <dbReference type="EMBL" id="BDZ42568.1"/>
    </source>
</evidence>
<evidence type="ECO:0000256" key="2">
    <source>
        <dbReference type="ARBA" id="ARBA00022722"/>
    </source>
</evidence>
<keyword evidence="3 6" id="KW-0479">Metal-binding</keyword>
<gene>
    <name evidence="8" type="primary">vapC49</name>
    <name evidence="6" type="synonym">vapC</name>
    <name evidence="8" type="ORF">GCM10025865_18670</name>
</gene>
<keyword evidence="2 6" id="KW-0540">Nuclease</keyword>
<dbReference type="Pfam" id="PF01850">
    <property type="entry name" value="PIN"/>
    <property type="match status" value="1"/>
</dbReference>
<dbReference type="InterPro" id="IPR022907">
    <property type="entry name" value="VapC_family"/>
</dbReference>
<proteinExistence type="inferred from homology"/>
<dbReference type="RefSeq" id="WP_286217033.1">
    <property type="nucleotide sequence ID" value="NZ_AP027729.1"/>
</dbReference>
<keyword evidence="5 6" id="KW-0460">Magnesium</keyword>
<keyword evidence="4 6" id="KW-0378">Hydrolase</keyword>
<evidence type="ECO:0000256" key="3">
    <source>
        <dbReference type="ARBA" id="ARBA00022723"/>
    </source>
</evidence>
<evidence type="ECO:0000259" key="7">
    <source>
        <dbReference type="Pfam" id="PF01850"/>
    </source>
</evidence>
<dbReference type="InterPro" id="IPR002716">
    <property type="entry name" value="PIN_dom"/>
</dbReference>
<keyword evidence="1 6" id="KW-1277">Toxin-antitoxin system</keyword>
<evidence type="ECO:0000256" key="1">
    <source>
        <dbReference type="ARBA" id="ARBA00022649"/>
    </source>
</evidence>